<dbReference type="OrthoDB" id="9806380at2"/>
<name>A0A5D4XSA7_9GAMM</name>
<dbReference type="EMBL" id="VTFT01000001">
    <property type="protein sequence ID" value="TYT27588.1"/>
    <property type="molecule type" value="Genomic_DNA"/>
</dbReference>
<comment type="caution">
    <text evidence="2">The sequence shown here is derived from an EMBL/GenBank/DDBJ whole genome shotgun (WGS) entry which is preliminary data.</text>
</comment>
<evidence type="ECO:0000313" key="2">
    <source>
        <dbReference type="EMBL" id="TYT27588.1"/>
    </source>
</evidence>
<dbReference type="AlphaFoldDB" id="A0A5D4XSA7"/>
<gene>
    <name evidence="2" type="ORF">FZO89_10810</name>
</gene>
<evidence type="ECO:0000313" key="3">
    <source>
        <dbReference type="Proteomes" id="UP000324973"/>
    </source>
</evidence>
<proteinExistence type="predicted"/>
<accession>A0A5D4XSA7</accession>
<dbReference type="PANTHER" id="PTHR41521:SF4">
    <property type="entry name" value="BLR0684 PROTEIN"/>
    <property type="match status" value="1"/>
</dbReference>
<evidence type="ECO:0000259" key="1">
    <source>
        <dbReference type="Pfam" id="PF07045"/>
    </source>
</evidence>
<dbReference type="Pfam" id="PF07045">
    <property type="entry name" value="DUF1330"/>
    <property type="match status" value="1"/>
</dbReference>
<reference evidence="2 3" key="1">
    <citation type="submission" date="2019-08" db="EMBL/GenBank/DDBJ databases">
        <title>Luteimonas viscosus sp. nov., isolated from soil of a sunflower field.</title>
        <authorList>
            <person name="Jianli Z."/>
            <person name="Ying Z."/>
        </authorList>
    </citation>
    <scope>NUCLEOTIDE SEQUENCE [LARGE SCALE GENOMIC DNA]</scope>
    <source>
        <strain evidence="2 3">XBU10</strain>
    </source>
</reference>
<dbReference type="Gene3D" id="3.30.70.100">
    <property type="match status" value="1"/>
</dbReference>
<organism evidence="2 3">
    <name type="scientific">Luteimonas viscosa</name>
    <dbReference type="NCBI Taxonomy" id="1132694"/>
    <lineage>
        <taxon>Bacteria</taxon>
        <taxon>Pseudomonadati</taxon>
        <taxon>Pseudomonadota</taxon>
        <taxon>Gammaproteobacteria</taxon>
        <taxon>Lysobacterales</taxon>
        <taxon>Lysobacteraceae</taxon>
        <taxon>Luteimonas</taxon>
    </lineage>
</organism>
<protein>
    <submittedName>
        <fullName evidence="2">DUF1330 domain-containing protein</fullName>
    </submittedName>
</protein>
<dbReference type="PANTHER" id="PTHR41521">
    <property type="match status" value="1"/>
</dbReference>
<feature type="domain" description="DUF1330" evidence="1">
    <location>
        <begin position="2"/>
        <end position="95"/>
    </location>
</feature>
<dbReference type="InterPro" id="IPR010753">
    <property type="entry name" value="DUF1330"/>
</dbReference>
<dbReference type="Proteomes" id="UP000324973">
    <property type="component" value="Unassembled WGS sequence"/>
</dbReference>
<keyword evidence="3" id="KW-1185">Reference proteome</keyword>
<dbReference type="SUPFAM" id="SSF54909">
    <property type="entry name" value="Dimeric alpha+beta barrel"/>
    <property type="match status" value="1"/>
</dbReference>
<dbReference type="InterPro" id="IPR011008">
    <property type="entry name" value="Dimeric_a/b-barrel"/>
</dbReference>
<sequence>MTAYAIALLRETRFGPEIREYLQRVDATLAPFEGKYRVHGGACETMEGTWSGDVVVVEFPSMALAKAWYDSPAYAAIRPLRTEHTQGDLLLVQGVAEGHRGADLLARLGVEGG</sequence>